<dbReference type="STRING" id="1220162.K1VR51"/>
<dbReference type="PANTHER" id="PTHR45685">
    <property type="entry name" value="HELICASE SRCAP-RELATED"/>
    <property type="match status" value="1"/>
</dbReference>
<dbReference type="EMBL" id="AMBO01000303">
    <property type="protein sequence ID" value="EKD01952.1"/>
    <property type="molecule type" value="Genomic_DNA"/>
</dbReference>
<dbReference type="GO" id="GO:0042393">
    <property type="term" value="F:histone binding"/>
    <property type="evidence" value="ECO:0007669"/>
    <property type="project" value="TreeGrafter"/>
</dbReference>
<evidence type="ECO:0000256" key="8">
    <source>
        <dbReference type="ARBA" id="ARBA00023242"/>
    </source>
</evidence>
<evidence type="ECO:0000256" key="4">
    <source>
        <dbReference type="ARBA" id="ARBA00022840"/>
    </source>
</evidence>
<evidence type="ECO:0000259" key="12">
    <source>
        <dbReference type="PROSITE" id="PS51192"/>
    </source>
</evidence>
<keyword evidence="4 9" id="KW-0067">ATP-binding</keyword>
<comment type="similarity">
    <text evidence="9">Belongs to the SNF2/RAD54 helicase family.</text>
</comment>
<dbReference type="GO" id="GO:0005524">
    <property type="term" value="F:ATP binding"/>
    <property type="evidence" value="ECO:0007669"/>
    <property type="project" value="UniProtKB-UniRule"/>
</dbReference>
<evidence type="ECO:0000256" key="11">
    <source>
        <dbReference type="SAM" id="MobiDB-lite"/>
    </source>
</evidence>
<feature type="compositionally biased region" description="Low complexity" evidence="11">
    <location>
        <begin position="262"/>
        <end position="277"/>
    </location>
</feature>
<keyword evidence="15" id="KW-1185">Reference proteome</keyword>
<evidence type="ECO:0000313" key="14">
    <source>
        <dbReference type="EMBL" id="EKD01952.1"/>
    </source>
</evidence>
<dbReference type="GO" id="GO:0031011">
    <property type="term" value="C:Ino80 complex"/>
    <property type="evidence" value="ECO:0007669"/>
    <property type="project" value="UniProtKB-UniRule"/>
</dbReference>
<dbReference type="InterPro" id="IPR020838">
    <property type="entry name" value="DBINO"/>
</dbReference>
<feature type="compositionally biased region" description="Basic and acidic residues" evidence="11">
    <location>
        <begin position="231"/>
        <end position="244"/>
    </location>
</feature>
<dbReference type="GO" id="GO:0006338">
    <property type="term" value="P:chromatin remodeling"/>
    <property type="evidence" value="ECO:0007669"/>
    <property type="project" value="UniProtKB-UniRule"/>
</dbReference>
<feature type="compositionally biased region" description="Pro residues" evidence="11">
    <location>
        <begin position="210"/>
        <end position="219"/>
    </location>
</feature>
<organism evidence="14 15">
    <name type="scientific">Trichosporon asahii var. asahii (strain CBS 8904)</name>
    <name type="common">Yeast</name>
    <dbReference type="NCBI Taxonomy" id="1220162"/>
    <lineage>
        <taxon>Eukaryota</taxon>
        <taxon>Fungi</taxon>
        <taxon>Dikarya</taxon>
        <taxon>Basidiomycota</taxon>
        <taxon>Agaricomycotina</taxon>
        <taxon>Tremellomycetes</taxon>
        <taxon>Trichosporonales</taxon>
        <taxon>Trichosporonaceae</taxon>
        <taxon>Trichosporon</taxon>
    </lineage>
</organism>
<keyword evidence="8" id="KW-0539">Nucleus</keyword>
<evidence type="ECO:0000256" key="6">
    <source>
        <dbReference type="ARBA" id="ARBA00023159"/>
    </source>
</evidence>
<dbReference type="Proteomes" id="UP000006757">
    <property type="component" value="Unassembled WGS sequence"/>
</dbReference>
<keyword evidence="7 9" id="KW-0234">DNA repair</keyword>
<dbReference type="Gene3D" id="3.40.50.10810">
    <property type="entry name" value="Tandem AAA-ATPase domain"/>
    <property type="match status" value="1"/>
</dbReference>
<name>K1VR51_TRIAC</name>
<dbReference type="PROSITE" id="PS51192">
    <property type="entry name" value="HELICASE_ATP_BIND_1"/>
    <property type="match status" value="1"/>
</dbReference>
<evidence type="ECO:0000256" key="10">
    <source>
        <dbReference type="SAM" id="Coils"/>
    </source>
</evidence>
<feature type="compositionally biased region" description="Basic residues" evidence="11">
    <location>
        <begin position="524"/>
        <end position="534"/>
    </location>
</feature>
<dbReference type="HOGENOM" id="CLU_292423_0_0_1"/>
<feature type="compositionally biased region" description="Low complexity" evidence="11">
    <location>
        <begin position="82"/>
        <end position="126"/>
    </location>
</feature>
<feature type="compositionally biased region" description="Basic and acidic residues" evidence="11">
    <location>
        <begin position="1"/>
        <end position="22"/>
    </location>
</feature>
<dbReference type="InterPro" id="IPR038718">
    <property type="entry name" value="SNF2-like_sf"/>
</dbReference>
<dbReference type="Pfam" id="PF13892">
    <property type="entry name" value="DBINO"/>
    <property type="match status" value="1"/>
</dbReference>
<dbReference type="PROSITE" id="PS51413">
    <property type="entry name" value="DBINO"/>
    <property type="match status" value="1"/>
</dbReference>
<dbReference type="GO" id="GO:0003677">
    <property type="term" value="F:DNA binding"/>
    <property type="evidence" value="ECO:0007669"/>
    <property type="project" value="UniProtKB-UniRule"/>
</dbReference>
<keyword evidence="9" id="KW-0378">Hydrolase</keyword>
<protein>
    <recommendedName>
        <fullName evidence="9">Chromatin-remodeling ATPase INO80</fullName>
        <ecNumber evidence="9">3.6.4.-</ecNumber>
    </recommendedName>
</protein>
<feature type="compositionally biased region" description="Low complexity" evidence="11">
    <location>
        <begin position="56"/>
        <end position="68"/>
    </location>
</feature>
<feature type="compositionally biased region" description="Pro residues" evidence="11">
    <location>
        <begin position="69"/>
        <end position="81"/>
    </location>
</feature>
<dbReference type="InterPro" id="IPR050520">
    <property type="entry name" value="INO80/SWR1_helicase"/>
</dbReference>
<evidence type="ECO:0000256" key="9">
    <source>
        <dbReference type="RuleBase" id="RU368001"/>
    </source>
</evidence>
<keyword evidence="6" id="KW-0010">Activator</keyword>
<dbReference type="SMART" id="SM00487">
    <property type="entry name" value="DEXDc"/>
    <property type="match status" value="1"/>
</dbReference>
<dbReference type="GO" id="GO:0006281">
    <property type="term" value="P:DNA repair"/>
    <property type="evidence" value="ECO:0007669"/>
    <property type="project" value="UniProtKB-UniRule"/>
</dbReference>
<accession>K1VR51</accession>
<keyword evidence="10" id="KW-0175">Coiled coil</keyword>
<dbReference type="Pfam" id="PF00176">
    <property type="entry name" value="SNF2-rel_dom"/>
    <property type="match status" value="1"/>
</dbReference>
<feature type="compositionally biased region" description="Pro residues" evidence="11">
    <location>
        <begin position="609"/>
        <end position="619"/>
    </location>
</feature>
<gene>
    <name evidence="14" type="ORF">A1Q2_03747</name>
</gene>
<feature type="domain" description="DBINO" evidence="13">
    <location>
        <begin position="648"/>
        <end position="777"/>
    </location>
</feature>
<dbReference type="GO" id="GO:0016887">
    <property type="term" value="F:ATP hydrolysis activity"/>
    <property type="evidence" value="ECO:0007669"/>
    <property type="project" value="TreeGrafter"/>
</dbReference>
<dbReference type="eggNOG" id="KOG0388">
    <property type="taxonomic scope" value="Eukaryota"/>
</dbReference>
<feature type="region of interest" description="Disordered" evidence="11">
    <location>
        <begin position="778"/>
        <end position="801"/>
    </location>
</feature>
<feature type="compositionally biased region" description="Basic residues" evidence="11">
    <location>
        <begin position="23"/>
        <end position="33"/>
    </location>
</feature>
<evidence type="ECO:0000259" key="13">
    <source>
        <dbReference type="PROSITE" id="PS51413"/>
    </source>
</evidence>
<comment type="subunit">
    <text evidence="9">Component of the INO80 chromatin-remodeling complex.</text>
</comment>
<evidence type="ECO:0000313" key="15">
    <source>
        <dbReference type="Proteomes" id="UP000006757"/>
    </source>
</evidence>
<dbReference type="AlphaFoldDB" id="K1VR51"/>
<keyword evidence="3 9" id="KW-0227">DNA damage</keyword>
<evidence type="ECO:0000256" key="7">
    <source>
        <dbReference type="ARBA" id="ARBA00023204"/>
    </source>
</evidence>
<reference evidence="14 15" key="1">
    <citation type="journal article" date="2012" name="Eukaryot. Cell">
        <title>Genome sequence of the Trichosporon asahii environmental strain CBS 8904.</title>
        <authorList>
            <person name="Yang R.Y."/>
            <person name="Li H.T."/>
            <person name="Zhu H."/>
            <person name="Zhou G.P."/>
            <person name="Wang M."/>
            <person name="Wang L."/>
        </authorList>
    </citation>
    <scope>NUCLEOTIDE SEQUENCE [LARGE SCALE GENOMIC DNA]</scope>
    <source>
        <strain evidence="14 15">CBS 8904</strain>
    </source>
</reference>
<dbReference type="PANTHER" id="PTHR45685:SF2">
    <property type="entry name" value="CHROMATIN-REMODELING ATPASE INO80"/>
    <property type="match status" value="1"/>
</dbReference>
<evidence type="ECO:0000256" key="5">
    <source>
        <dbReference type="ARBA" id="ARBA00023125"/>
    </source>
</evidence>
<feature type="coiled-coil region" evidence="10">
    <location>
        <begin position="721"/>
        <end position="760"/>
    </location>
</feature>
<dbReference type="EC" id="3.6.4.-" evidence="9"/>
<comment type="catalytic activity">
    <reaction evidence="9">
        <text>ATP + H2O = ADP + phosphate + H(+)</text>
        <dbReference type="Rhea" id="RHEA:13065"/>
        <dbReference type="ChEBI" id="CHEBI:15377"/>
        <dbReference type="ChEBI" id="CHEBI:15378"/>
        <dbReference type="ChEBI" id="CHEBI:30616"/>
        <dbReference type="ChEBI" id="CHEBI:43474"/>
        <dbReference type="ChEBI" id="CHEBI:456216"/>
    </reaction>
</comment>
<dbReference type="InterPro" id="IPR014001">
    <property type="entry name" value="Helicase_ATP-bd"/>
</dbReference>
<feature type="region of interest" description="Disordered" evidence="11">
    <location>
        <begin position="1"/>
        <end position="285"/>
    </location>
</feature>
<feature type="compositionally biased region" description="Basic residues" evidence="11">
    <location>
        <begin position="469"/>
        <end position="482"/>
    </location>
</feature>
<keyword evidence="2" id="KW-0547">Nucleotide-binding</keyword>
<dbReference type="InterPro" id="IPR027417">
    <property type="entry name" value="P-loop_NTPase"/>
</dbReference>
<comment type="caution">
    <text evidence="14">The sequence shown here is derived from an EMBL/GenBank/DDBJ whole genome shotgun (WGS) entry which is preliminary data.</text>
</comment>
<dbReference type="InterPro" id="IPR000330">
    <property type="entry name" value="SNF2_N"/>
</dbReference>
<dbReference type="InParanoid" id="K1VR51"/>
<sequence length="1059" mass="118655">MAEYDYDREGDRDLDLIDEPRASRAHRTRHHSNSRSPVITNGGMDLDRAPSPPRPSVSSRMSLSALVNSPPPPASASPPPVSSRSSRQPALSPPTRSSSRYNDYPSSSRYEPGYMSRSNRSLPSSSDYYGVPRDVGRSYLHRGDHSRADMSYDSPETSRYDRAPSYDTTHEYSTAADPYESRRLRSSGRSSGRRSGGGPGPSSYASYRSPSPPHAPPAFQPYQPSGWRNGGGHDRDLEHEREESPLPPAVSSPVSDRRRSPEPASAPTAAETMPSTAGRKVLRHDDSLEENQDVWQEHLRTFQQRREHEANEILYWTPDLGDGKNVTVKVPTKRKGWPADHPTRIAQRQAKEAALAAGQELPKKKYKRKPKVSSAAIDDELLGLAEGDMVAASSPMPASSVHDGDDDVIPDIDPNALVWPSGLTRAEVIAKIEANDMKGLTEDDVKQVQDEMWLKKNGPAARRKDGTMRKKPGPAKGWKRMRRLAEKAARGENGESEGDESTLNGEADADIAALLDDGSEAPPKKRRQSKKKKSLAADVTVDDIINSEIDEIKADDDANGDVPPPPPPKKRSGKAKEPGVGKGRWTRPPKEKKIKAKEEEAAREEAESVPPPPPPPPRHQPNTYDPRGVSEREAEVRLSLVEEIQRQVWSSIIRDVPRVYRVNQAYDNAIKQDAARTAQACQRNLLNSRNLRPSHRSAKSNKDANARAKRVMREMMVYWRKNEKDEVAARKRAEKEALEKAKAEEEARESKRQARKLNFLLTQTELYSHFIGKKIKTNEAEEMDGGQSTPIPDAPNGVSGNLEDLAAGEEKELDFDDDDEENLRRHAARGALATMQASRDKAREFDKKADDPMDADELDFQNPNLGENQVTITQPKRLMAQLKEYQLKGLTWLGNLYEQGINGILADEMGLGKTIQSISLLAYLAEVHNLWGPFLVIAPSSTLHNWQQELTRFVPHLKALPYWGSPKDRETLRRIWNRKNQTFTEDSPFHILVTSYQLDEKYFQMMRWQYMILDEAQAIKSSSSARWKSLLSFNCRNRLLLTGTPIQNSMHGKLAYTDP</sequence>
<feature type="domain" description="Helicase ATP-binding" evidence="12">
    <location>
        <begin position="894"/>
        <end position="1059"/>
    </location>
</feature>
<feature type="compositionally biased region" description="Basic and acidic residues" evidence="11">
    <location>
        <begin position="588"/>
        <end position="606"/>
    </location>
</feature>
<dbReference type="SUPFAM" id="SSF52540">
    <property type="entry name" value="P-loop containing nucleoside triphosphate hydrolases"/>
    <property type="match status" value="1"/>
</dbReference>
<evidence type="ECO:0000256" key="2">
    <source>
        <dbReference type="ARBA" id="ARBA00022741"/>
    </source>
</evidence>
<feature type="compositionally biased region" description="Basic and acidic residues" evidence="11">
    <location>
        <begin position="483"/>
        <end position="493"/>
    </location>
</feature>
<proteinExistence type="inferred from homology"/>
<comment type="function">
    <text evidence="9">ATPase component of the INO80 complex which remodels chromatin by shifting nucleosomes and is involved in DNA repair.</text>
</comment>
<evidence type="ECO:0000256" key="1">
    <source>
        <dbReference type="ARBA" id="ARBA00004123"/>
    </source>
</evidence>
<evidence type="ECO:0000256" key="3">
    <source>
        <dbReference type="ARBA" id="ARBA00022763"/>
    </source>
</evidence>
<feature type="region of interest" description="Disordered" evidence="11">
    <location>
        <begin position="393"/>
        <end position="416"/>
    </location>
</feature>
<comment type="subcellular location">
    <subcellularLocation>
        <location evidence="1 9">Nucleus</location>
    </subcellularLocation>
</comment>
<keyword evidence="5 9" id="KW-0238">DNA-binding</keyword>
<feature type="region of interest" description="Disordered" evidence="11">
    <location>
        <begin position="450"/>
        <end position="630"/>
    </location>
</feature>
<feature type="compositionally biased region" description="Basic and acidic residues" evidence="11">
    <location>
        <begin position="141"/>
        <end position="170"/>
    </location>
</feature>
<comment type="domain">
    <text evidence="9">The DBINO region is involved in binding to DNA.</text>
</comment>